<evidence type="ECO:0000313" key="5">
    <source>
        <dbReference type="Proteomes" id="UP000799750"/>
    </source>
</evidence>
<dbReference type="InterPro" id="IPR012337">
    <property type="entry name" value="RNaseH-like_sf"/>
</dbReference>
<dbReference type="EMBL" id="MU004195">
    <property type="protein sequence ID" value="KAF2491439.1"/>
    <property type="molecule type" value="Genomic_DNA"/>
</dbReference>
<dbReference type="InterPro" id="IPR036085">
    <property type="entry name" value="PAZ_dom_sf"/>
</dbReference>
<feature type="region of interest" description="Disordered" evidence="1">
    <location>
        <begin position="1"/>
        <end position="42"/>
    </location>
</feature>
<feature type="compositionally biased region" description="Gly residues" evidence="1">
    <location>
        <begin position="1"/>
        <end position="15"/>
    </location>
</feature>
<dbReference type="Pfam" id="PF02170">
    <property type="entry name" value="PAZ"/>
    <property type="match status" value="1"/>
</dbReference>
<gene>
    <name evidence="4" type="ORF">BU16DRAFT_574554</name>
</gene>
<dbReference type="PROSITE" id="PS50821">
    <property type="entry name" value="PAZ"/>
    <property type="match status" value="1"/>
</dbReference>
<reference evidence="4" key="1">
    <citation type="journal article" date="2020" name="Stud. Mycol.">
        <title>101 Dothideomycetes genomes: a test case for predicting lifestyles and emergence of pathogens.</title>
        <authorList>
            <person name="Haridas S."/>
            <person name="Albert R."/>
            <person name="Binder M."/>
            <person name="Bloem J."/>
            <person name="Labutti K."/>
            <person name="Salamov A."/>
            <person name="Andreopoulos B."/>
            <person name="Baker S."/>
            <person name="Barry K."/>
            <person name="Bills G."/>
            <person name="Bluhm B."/>
            <person name="Cannon C."/>
            <person name="Castanera R."/>
            <person name="Culley D."/>
            <person name="Daum C."/>
            <person name="Ezra D."/>
            <person name="Gonzalez J."/>
            <person name="Henrissat B."/>
            <person name="Kuo A."/>
            <person name="Liang C."/>
            <person name="Lipzen A."/>
            <person name="Lutzoni F."/>
            <person name="Magnuson J."/>
            <person name="Mondo S."/>
            <person name="Nolan M."/>
            <person name="Ohm R."/>
            <person name="Pangilinan J."/>
            <person name="Park H.-J."/>
            <person name="Ramirez L."/>
            <person name="Alfaro M."/>
            <person name="Sun H."/>
            <person name="Tritt A."/>
            <person name="Yoshinaga Y."/>
            <person name="Zwiers L.-H."/>
            <person name="Turgeon B."/>
            <person name="Goodwin S."/>
            <person name="Spatafora J."/>
            <person name="Crous P."/>
            <person name="Grigoriev I."/>
        </authorList>
    </citation>
    <scope>NUCLEOTIDE SEQUENCE</scope>
    <source>
        <strain evidence="4">CBS 269.34</strain>
    </source>
</reference>
<dbReference type="CDD" id="cd04657">
    <property type="entry name" value="Piwi_ago-like"/>
    <property type="match status" value="1"/>
</dbReference>
<dbReference type="InterPro" id="IPR032474">
    <property type="entry name" value="Argonaute_N"/>
</dbReference>
<dbReference type="Proteomes" id="UP000799750">
    <property type="component" value="Unassembled WGS sequence"/>
</dbReference>
<dbReference type="CDD" id="cd02846">
    <property type="entry name" value="PAZ_argonaute_like"/>
    <property type="match status" value="1"/>
</dbReference>
<protein>
    <submittedName>
        <fullName evidence="4">Putative RNA interference and gene silencing protein</fullName>
    </submittedName>
</protein>
<evidence type="ECO:0000259" key="2">
    <source>
        <dbReference type="PROSITE" id="PS50821"/>
    </source>
</evidence>
<dbReference type="PROSITE" id="PS50822">
    <property type="entry name" value="PIWI"/>
    <property type="match status" value="1"/>
</dbReference>
<dbReference type="InterPro" id="IPR014811">
    <property type="entry name" value="ArgoL1"/>
</dbReference>
<dbReference type="Pfam" id="PF16486">
    <property type="entry name" value="ArgoN"/>
    <property type="match status" value="1"/>
</dbReference>
<feature type="region of interest" description="Disordered" evidence="1">
    <location>
        <begin position="386"/>
        <end position="418"/>
    </location>
</feature>
<dbReference type="Gene3D" id="3.30.420.10">
    <property type="entry name" value="Ribonuclease H-like superfamily/Ribonuclease H"/>
    <property type="match status" value="1"/>
</dbReference>
<dbReference type="SMART" id="SM00950">
    <property type="entry name" value="Piwi"/>
    <property type="match status" value="1"/>
</dbReference>
<dbReference type="InterPro" id="IPR036397">
    <property type="entry name" value="RNaseH_sf"/>
</dbReference>
<evidence type="ECO:0000313" key="4">
    <source>
        <dbReference type="EMBL" id="KAF2491439.1"/>
    </source>
</evidence>
<feature type="compositionally biased region" description="Low complexity" evidence="1">
    <location>
        <begin position="387"/>
        <end position="400"/>
    </location>
</feature>
<proteinExistence type="predicted"/>
<dbReference type="SUPFAM" id="SSF53098">
    <property type="entry name" value="Ribonuclease H-like"/>
    <property type="match status" value="1"/>
</dbReference>
<dbReference type="InterPro" id="IPR045246">
    <property type="entry name" value="Piwi_ago-like"/>
</dbReference>
<feature type="domain" description="Piwi" evidence="3">
    <location>
        <begin position="641"/>
        <end position="964"/>
    </location>
</feature>
<dbReference type="SMART" id="SM01163">
    <property type="entry name" value="DUF1785"/>
    <property type="match status" value="1"/>
</dbReference>
<dbReference type="PANTHER" id="PTHR22891">
    <property type="entry name" value="EUKARYOTIC TRANSLATION INITIATION FACTOR 2C"/>
    <property type="match status" value="1"/>
</dbReference>
<dbReference type="Gene3D" id="2.170.260.10">
    <property type="entry name" value="paz domain"/>
    <property type="match status" value="1"/>
</dbReference>
<evidence type="ECO:0000256" key="1">
    <source>
        <dbReference type="SAM" id="MobiDB-lite"/>
    </source>
</evidence>
<dbReference type="InterPro" id="IPR032472">
    <property type="entry name" value="ArgoL2"/>
</dbReference>
<dbReference type="InterPro" id="IPR003100">
    <property type="entry name" value="PAZ_dom"/>
</dbReference>
<keyword evidence="5" id="KW-1185">Reference proteome</keyword>
<feature type="compositionally biased region" description="Gly residues" evidence="1">
    <location>
        <begin position="23"/>
        <end position="39"/>
    </location>
</feature>
<dbReference type="AlphaFoldDB" id="A0A6A6QH80"/>
<dbReference type="Gene3D" id="3.40.50.2300">
    <property type="match status" value="1"/>
</dbReference>
<dbReference type="InterPro" id="IPR003165">
    <property type="entry name" value="Piwi"/>
</dbReference>
<dbReference type="Pfam" id="PF16488">
    <property type="entry name" value="ArgoL2"/>
    <property type="match status" value="1"/>
</dbReference>
<accession>A0A6A6QH80</accession>
<dbReference type="Pfam" id="PF02171">
    <property type="entry name" value="Piwi"/>
    <property type="match status" value="1"/>
</dbReference>
<organism evidence="4 5">
    <name type="scientific">Lophium mytilinum</name>
    <dbReference type="NCBI Taxonomy" id="390894"/>
    <lineage>
        <taxon>Eukaryota</taxon>
        <taxon>Fungi</taxon>
        <taxon>Dikarya</taxon>
        <taxon>Ascomycota</taxon>
        <taxon>Pezizomycotina</taxon>
        <taxon>Dothideomycetes</taxon>
        <taxon>Pleosporomycetidae</taxon>
        <taxon>Mytilinidiales</taxon>
        <taxon>Mytilinidiaceae</taxon>
        <taxon>Lophium</taxon>
    </lineage>
</organism>
<dbReference type="SUPFAM" id="SSF101690">
    <property type="entry name" value="PAZ domain"/>
    <property type="match status" value="1"/>
</dbReference>
<name>A0A6A6QH80_9PEZI</name>
<dbReference type="Pfam" id="PF08699">
    <property type="entry name" value="ArgoL1"/>
    <property type="match status" value="1"/>
</dbReference>
<dbReference type="GO" id="GO:0003723">
    <property type="term" value="F:RNA binding"/>
    <property type="evidence" value="ECO:0007669"/>
    <property type="project" value="InterPro"/>
</dbReference>
<dbReference type="OrthoDB" id="10252740at2759"/>
<sequence>MSTPGGQGFRGGRGTGRGDRGGYRGGRGAGGAGRGGGDRGPVQEEVQIYVPPDKIIPAPNTHVAQVEDAIQKSAGGPDALAALTMTEGFPHRPGYGTRGTPVTLWANYVEMVPPPELTLYRYDMAVSPSAAGKKLTQIVRLLLETETMAQFRSDVITDFKSTLLSRRKLASDDFIVRVRYRVEDHDEPREGATQYQVRVQYTTALSTAQLVNYLESTDISERLHDVQPLVQALNIFLNHYAKSTGNLATIGASKTFSLGPSAAKWDLGAGLTALRGFFSSVRLATCRILVNVNVSHGAFYDAIPLEQLITKYGAAHNNSKGKLAKFLEKVRIRTTHLPEKKNKAGQVIHRMKTIFGLANRNDGHGLPHPPRVREYGAGPKDVEFWLDSPAQSSSSSTAAKGDGKKKGKKGAASGAPQPASGGRYISVYDFFLQTYNIAIANPRVPVVNVGNRENPTYLPAQVCHVMPGQNSKAKLDANQTAQMIRFAVRRPGDNATSIVQHGLETAGLSPHTNPLLTNFNVSVPQKLITVLGRVLTEPKVNYKQKNAQIRLGSWNMMNYKVNTAGNLKSWSYLLVSSPGKRDAFNDEQSLTEVMGRLHSTLKDVGIAASPPAKGKKISITGPDDPQLENTIKGAAGAGLALLFIILPSDNAPEYNRIKQYGDVKYGIHTICSFGNKLAKENGQDQYFRNVALKFNLKLGGINQLVDHSRLGLINEDKTMVVGIDVTHPSPGSKSNAPSVAGMVASVDCWLGQWPAVLRIQDQARAEMVTDLGDMLKSRLKLWKEKGKHQAFPENILIYRDGVSEGQYSLVMDSELPLLRSACAEVYPAPDQKKGLPNITIIVVGKRHHTRFFPTKLGDSDKLNPKPGTVVDRGVTMARNWDFFLQPHSALQGTARPAHYYIVLDEIFRRRYKTVPAPFKNVADVVEDLTHSMCYAYGRATKAVSLCPPAYYADIVCERARCYLNDVFEGSTDSGAVSVAGSEALVGNADVLIHPRLRDGMFYI</sequence>
<evidence type="ECO:0000259" key="3">
    <source>
        <dbReference type="PROSITE" id="PS50822"/>
    </source>
</evidence>
<feature type="domain" description="PAZ" evidence="2">
    <location>
        <begin position="353"/>
        <end position="467"/>
    </location>
</feature>